<accession>A0A8S5Q0Q4</accession>
<keyword evidence="2" id="KW-1133">Transmembrane helix</keyword>
<reference evidence="3" key="1">
    <citation type="journal article" date="2021" name="Proc. Natl. Acad. Sci. U.S.A.">
        <title>A Catalog of Tens of Thousands of Viruses from Human Metagenomes Reveals Hidden Associations with Chronic Diseases.</title>
        <authorList>
            <person name="Tisza M.J."/>
            <person name="Buck C.B."/>
        </authorList>
    </citation>
    <scope>NUCLEOTIDE SEQUENCE</scope>
    <source>
        <strain evidence="3">CtuAx8</strain>
    </source>
</reference>
<evidence type="ECO:0000313" key="3">
    <source>
        <dbReference type="EMBL" id="DAE12245.1"/>
    </source>
</evidence>
<evidence type="ECO:0000256" key="2">
    <source>
        <dbReference type="SAM" id="Phobius"/>
    </source>
</evidence>
<keyword evidence="1" id="KW-0175">Coiled coil</keyword>
<protein>
    <submittedName>
        <fullName evidence="3">Uncharacterized protein</fullName>
    </submittedName>
</protein>
<proteinExistence type="predicted"/>
<organism evidence="3">
    <name type="scientific">Myoviridae sp. ctuAx8</name>
    <dbReference type="NCBI Taxonomy" id="2825199"/>
    <lineage>
        <taxon>Viruses</taxon>
        <taxon>Duplodnaviria</taxon>
        <taxon>Heunggongvirae</taxon>
        <taxon>Uroviricota</taxon>
        <taxon>Caudoviricetes</taxon>
    </lineage>
</organism>
<name>A0A8S5Q0Q4_9CAUD</name>
<feature type="coiled-coil region" evidence="1">
    <location>
        <begin position="45"/>
        <end position="72"/>
    </location>
</feature>
<sequence length="112" mass="13158">MWTWQFQLDDILTTLSIVAIIGGASYRLLILPILTRISEERMQDNLIFTERMNKLNETLVDLKDEIKLSREQRTKEYAERVKLTARVDALDNRVDDIKEGLHEHTTKSHQYG</sequence>
<evidence type="ECO:0000256" key="1">
    <source>
        <dbReference type="SAM" id="Coils"/>
    </source>
</evidence>
<keyword evidence="2" id="KW-0472">Membrane</keyword>
<feature type="transmembrane region" description="Helical" evidence="2">
    <location>
        <begin position="12"/>
        <end position="34"/>
    </location>
</feature>
<keyword evidence="2" id="KW-0812">Transmembrane</keyword>
<dbReference type="EMBL" id="BK015545">
    <property type="protein sequence ID" value="DAE12245.1"/>
    <property type="molecule type" value="Genomic_DNA"/>
</dbReference>